<dbReference type="InterPro" id="IPR008952">
    <property type="entry name" value="Tetraspanin_EC2_sf"/>
</dbReference>
<dbReference type="PRINTS" id="PR00259">
    <property type="entry name" value="TMFOUR"/>
</dbReference>
<dbReference type="Proteomes" id="UP000318571">
    <property type="component" value="Chromosome 6"/>
</dbReference>
<comment type="subcellular location">
    <subcellularLocation>
        <location evidence="1 6">Membrane</location>
        <topology evidence="1 6">Multi-pass membrane protein</topology>
    </subcellularLocation>
</comment>
<dbReference type="AlphaFoldDB" id="A0A553PQC1"/>
<accession>A0A553PQC1</accession>
<dbReference type="STRING" id="6832.A0A553PQC1"/>
<protein>
    <recommendedName>
        <fullName evidence="6">Tetraspanin</fullName>
    </recommendedName>
</protein>
<dbReference type="PANTHER" id="PTHR19282:SF544">
    <property type="entry name" value="TETRASPANIN"/>
    <property type="match status" value="1"/>
</dbReference>
<evidence type="ECO:0000256" key="1">
    <source>
        <dbReference type="ARBA" id="ARBA00004141"/>
    </source>
</evidence>
<dbReference type="InterPro" id="IPR000301">
    <property type="entry name" value="Tetraspanin_animals"/>
</dbReference>
<dbReference type="PANTHER" id="PTHR19282">
    <property type="entry name" value="TETRASPANIN"/>
    <property type="match status" value="1"/>
</dbReference>
<keyword evidence="8" id="KW-1185">Reference proteome</keyword>
<organism evidence="7 8">
    <name type="scientific">Tigriopus californicus</name>
    <name type="common">Marine copepod</name>
    <dbReference type="NCBI Taxonomy" id="6832"/>
    <lineage>
        <taxon>Eukaryota</taxon>
        <taxon>Metazoa</taxon>
        <taxon>Ecdysozoa</taxon>
        <taxon>Arthropoda</taxon>
        <taxon>Crustacea</taxon>
        <taxon>Multicrustacea</taxon>
        <taxon>Hexanauplia</taxon>
        <taxon>Copepoda</taxon>
        <taxon>Harpacticoida</taxon>
        <taxon>Harpacticidae</taxon>
        <taxon>Tigriopus</taxon>
    </lineage>
</organism>
<evidence type="ECO:0000256" key="4">
    <source>
        <dbReference type="ARBA" id="ARBA00022989"/>
    </source>
</evidence>
<dbReference type="Gene3D" id="1.10.1450.10">
    <property type="entry name" value="Tetraspanin"/>
    <property type="match status" value="1"/>
</dbReference>
<evidence type="ECO:0000256" key="5">
    <source>
        <dbReference type="ARBA" id="ARBA00023136"/>
    </source>
</evidence>
<dbReference type="OrthoDB" id="438211at2759"/>
<dbReference type="EMBL" id="VCGU01000002">
    <property type="protein sequence ID" value="TRY79873.1"/>
    <property type="molecule type" value="Genomic_DNA"/>
</dbReference>
<evidence type="ECO:0000256" key="6">
    <source>
        <dbReference type="RuleBase" id="RU361218"/>
    </source>
</evidence>
<dbReference type="InterPro" id="IPR018499">
    <property type="entry name" value="Tetraspanin/Peripherin"/>
</dbReference>
<evidence type="ECO:0000256" key="2">
    <source>
        <dbReference type="ARBA" id="ARBA00006840"/>
    </source>
</evidence>
<proteinExistence type="inferred from homology"/>
<dbReference type="PIRSF" id="PIRSF002419">
    <property type="entry name" value="Tetraspanin"/>
    <property type="match status" value="1"/>
</dbReference>
<sequence>MDNCCSSIIKYLLFIANFLVFVVGIVVLAFSVIAYLDGGLLNDLFSDLDNNDVVVSVFSTASILLMTISVIVILASFFGCCGAIKESKCLLTIYMVILVVAVGAVIAGAVLGYDQDANIIENGLTESLTKYQPDGESNTETSWDSMQKTYECCGVSNYTNWVDPGNFPVNDFKVPASCCQDRGFENVDDCRRNPGSQEWADKLTGCYGKLETLISNNQEFILWGCIGILVVMILNLAAAFVTCCNV</sequence>
<dbReference type="GO" id="GO:0005886">
    <property type="term" value="C:plasma membrane"/>
    <property type="evidence" value="ECO:0007669"/>
    <property type="project" value="TreeGrafter"/>
</dbReference>
<feature type="transmembrane region" description="Helical" evidence="6">
    <location>
        <begin position="220"/>
        <end position="241"/>
    </location>
</feature>
<keyword evidence="5 6" id="KW-0472">Membrane</keyword>
<evidence type="ECO:0000256" key="3">
    <source>
        <dbReference type="ARBA" id="ARBA00022692"/>
    </source>
</evidence>
<feature type="transmembrane region" description="Helical" evidence="6">
    <location>
        <begin position="90"/>
        <end position="113"/>
    </location>
</feature>
<dbReference type="OMA" id="IQSFLHC"/>
<keyword evidence="3 6" id="KW-0812">Transmembrane</keyword>
<feature type="transmembrane region" description="Helical" evidence="6">
    <location>
        <begin position="12"/>
        <end position="36"/>
    </location>
</feature>
<evidence type="ECO:0000313" key="8">
    <source>
        <dbReference type="Proteomes" id="UP000318571"/>
    </source>
</evidence>
<name>A0A553PQC1_TIGCA</name>
<reference evidence="7 8" key="1">
    <citation type="journal article" date="2018" name="Nat. Ecol. Evol.">
        <title>Genomic signatures of mitonuclear coevolution across populations of Tigriopus californicus.</title>
        <authorList>
            <person name="Barreto F.S."/>
            <person name="Watson E.T."/>
            <person name="Lima T.G."/>
            <person name="Willett C.S."/>
            <person name="Edmands S."/>
            <person name="Li W."/>
            <person name="Burton R.S."/>
        </authorList>
    </citation>
    <scope>NUCLEOTIDE SEQUENCE [LARGE SCALE GENOMIC DNA]</scope>
    <source>
        <strain evidence="7 8">San Diego</strain>
    </source>
</reference>
<feature type="transmembrane region" description="Helical" evidence="6">
    <location>
        <begin position="56"/>
        <end position="78"/>
    </location>
</feature>
<comment type="caution">
    <text evidence="7">The sequence shown here is derived from an EMBL/GenBank/DDBJ whole genome shotgun (WGS) entry which is preliminary data.</text>
</comment>
<dbReference type="SUPFAM" id="SSF48652">
    <property type="entry name" value="Tetraspanin"/>
    <property type="match status" value="1"/>
</dbReference>
<comment type="similarity">
    <text evidence="2 6">Belongs to the tetraspanin (TM4SF) family.</text>
</comment>
<gene>
    <name evidence="7" type="ORF">TCAL_09819</name>
</gene>
<dbReference type="Pfam" id="PF00335">
    <property type="entry name" value="Tetraspanin"/>
    <property type="match status" value="1"/>
</dbReference>
<evidence type="ECO:0000313" key="7">
    <source>
        <dbReference type="EMBL" id="TRY79873.1"/>
    </source>
</evidence>
<keyword evidence="4 6" id="KW-1133">Transmembrane helix</keyword>